<dbReference type="PANTHER" id="PTHR11079:SF202">
    <property type="entry name" value="TRNA-SPECIFIC ADENOSINE DEAMINASE"/>
    <property type="match status" value="1"/>
</dbReference>
<dbReference type="FunFam" id="3.40.140.10:FF:000005">
    <property type="entry name" value="tRNA-specific adenosine deaminase"/>
    <property type="match status" value="1"/>
</dbReference>
<comment type="similarity">
    <text evidence="1">Belongs to the cytidine and deoxycytidylate deaminase family. ADAT2 subfamily.</text>
</comment>
<keyword evidence="6 8" id="KW-0862">Zinc</keyword>
<dbReference type="InterPro" id="IPR016193">
    <property type="entry name" value="Cytidine_deaminase-like"/>
</dbReference>
<dbReference type="InterPro" id="IPR002125">
    <property type="entry name" value="CMP_dCMP_dom"/>
</dbReference>
<name>A0A0K1XGR0_9GAMM</name>
<feature type="binding site" evidence="8">
    <location>
        <position position="92"/>
    </location>
    <ligand>
        <name>Zn(2+)</name>
        <dbReference type="ChEBI" id="CHEBI:29105"/>
        <note>catalytic</note>
    </ligand>
</feature>
<feature type="active site" description="Proton donor" evidence="8">
    <location>
        <position position="64"/>
    </location>
</feature>
<dbReference type="GO" id="GO:0052717">
    <property type="term" value="F:tRNA-specific adenosine-34 deaminase activity"/>
    <property type="evidence" value="ECO:0007669"/>
    <property type="project" value="UniProtKB-UniRule"/>
</dbReference>
<dbReference type="KEGG" id="pbb:AKN87_04230"/>
<evidence type="ECO:0000256" key="1">
    <source>
        <dbReference type="ARBA" id="ARBA00010669"/>
    </source>
</evidence>
<dbReference type="InterPro" id="IPR016192">
    <property type="entry name" value="APOBEC/CMP_deaminase_Zn-bd"/>
</dbReference>
<accession>A0A0K1XGR0</accession>
<protein>
    <recommendedName>
        <fullName evidence="8">tRNA-specific adenosine deaminase</fullName>
        <ecNumber evidence="8">3.5.4.33</ecNumber>
    </recommendedName>
</protein>
<dbReference type="PROSITE" id="PS51747">
    <property type="entry name" value="CYT_DCMP_DEAMINASES_2"/>
    <property type="match status" value="1"/>
</dbReference>
<keyword evidence="4 8" id="KW-0479">Metal-binding</keyword>
<dbReference type="InterPro" id="IPR028883">
    <property type="entry name" value="tRNA_aden_deaminase"/>
</dbReference>
<keyword evidence="5 8" id="KW-0378">Hydrolase</keyword>
<dbReference type="NCBIfam" id="NF008113">
    <property type="entry name" value="PRK10860.1"/>
    <property type="match status" value="1"/>
</dbReference>
<evidence type="ECO:0000256" key="8">
    <source>
        <dbReference type="HAMAP-Rule" id="MF_00972"/>
    </source>
</evidence>
<evidence type="ECO:0000256" key="4">
    <source>
        <dbReference type="ARBA" id="ARBA00022723"/>
    </source>
</evidence>
<feature type="binding site" evidence="8">
    <location>
        <position position="95"/>
    </location>
    <ligand>
        <name>Zn(2+)</name>
        <dbReference type="ChEBI" id="CHEBI:29105"/>
        <note>catalytic</note>
    </ligand>
</feature>
<dbReference type="AlphaFoldDB" id="A0A0K1XGR0"/>
<evidence type="ECO:0000256" key="5">
    <source>
        <dbReference type="ARBA" id="ARBA00022801"/>
    </source>
</evidence>
<comment type="cofactor">
    <cofactor evidence="8">
        <name>Zn(2+)</name>
        <dbReference type="ChEBI" id="CHEBI:29105"/>
    </cofactor>
    <text evidence="8">Binds 1 zinc ion per subunit.</text>
</comment>
<comment type="subunit">
    <text evidence="2 8">Homodimer.</text>
</comment>
<feature type="domain" description="CMP/dCMP-type deaminase" evidence="9">
    <location>
        <begin position="11"/>
        <end position="122"/>
    </location>
</feature>
<evidence type="ECO:0000256" key="2">
    <source>
        <dbReference type="ARBA" id="ARBA00011738"/>
    </source>
</evidence>
<evidence type="ECO:0000256" key="6">
    <source>
        <dbReference type="ARBA" id="ARBA00022833"/>
    </source>
</evidence>
<evidence type="ECO:0000256" key="7">
    <source>
        <dbReference type="ARBA" id="ARBA00048045"/>
    </source>
</evidence>
<dbReference type="STRING" id="1697053.AKN87_04230"/>
<dbReference type="Gene3D" id="3.40.140.10">
    <property type="entry name" value="Cytidine Deaminase, domain 2"/>
    <property type="match status" value="1"/>
</dbReference>
<proteinExistence type="inferred from homology"/>
<gene>
    <name evidence="8" type="primary">tadA</name>
    <name evidence="10" type="ORF">AKN88_02255</name>
</gene>
<dbReference type="EMBL" id="CP012365">
    <property type="protein sequence ID" value="AKX60526.1"/>
    <property type="molecule type" value="Genomic_DNA"/>
</dbReference>
<dbReference type="PATRIC" id="fig|1697052.3.peg.778"/>
<dbReference type="SUPFAM" id="SSF53927">
    <property type="entry name" value="Cytidine deaminase-like"/>
    <property type="match status" value="1"/>
</dbReference>
<dbReference type="HAMAP" id="MF_00972">
    <property type="entry name" value="tRNA_aden_deaminase"/>
    <property type="match status" value="1"/>
</dbReference>
<dbReference type="EC" id="3.5.4.33" evidence="8"/>
<sequence>MQTPLRYIDRSQDLAFMQHALALAKQAAALGEVPVGALVVENGVIIGEGFNQPIAQSDPSAHAEVMAIRAAAQFKQNYRLPGATLYVTLEPCTMCAGLIIHTRIQRVVFAALEPRSGAVISQQQLFEQSSYNHKVQFEQGLLAESSSTLLKEFFQARRKK</sequence>
<dbReference type="GO" id="GO:0002100">
    <property type="term" value="P:tRNA wobble adenosine to inosine editing"/>
    <property type="evidence" value="ECO:0007669"/>
    <property type="project" value="UniProtKB-UniRule"/>
</dbReference>
<dbReference type="CDD" id="cd01285">
    <property type="entry name" value="nucleoside_deaminase"/>
    <property type="match status" value="1"/>
</dbReference>
<comment type="function">
    <text evidence="8">Catalyzes the deamination of adenosine to inosine at the wobble position 34 of tRNA(Arg2).</text>
</comment>
<keyword evidence="11" id="KW-1185">Reference proteome</keyword>
<comment type="catalytic activity">
    <reaction evidence="7 8">
        <text>adenosine(34) in tRNA + H2O + H(+) = inosine(34) in tRNA + NH4(+)</text>
        <dbReference type="Rhea" id="RHEA:43168"/>
        <dbReference type="Rhea" id="RHEA-COMP:10373"/>
        <dbReference type="Rhea" id="RHEA-COMP:10374"/>
        <dbReference type="ChEBI" id="CHEBI:15377"/>
        <dbReference type="ChEBI" id="CHEBI:15378"/>
        <dbReference type="ChEBI" id="CHEBI:28938"/>
        <dbReference type="ChEBI" id="CHEBI:74411"/>
        <dbReference type="ChEBI" id="CHEBI:82852"/>
        <dbReference type="EC" id="3.5.4.33"/>
    </reaction>
</comment>
<dbReference type="PANTHER" id="PTHR11079">
    <property type="entry name" value="CYTOSINE DEAMINASE FAMILY MEMBER"/>
    <property type="match status" value="1"/>
</dbReference>
<evidence type="ECO:0000313" key="10">
    <source>
        <dbReference type="EMBL" id="AKX60526.1"/>
    </source>
</evidence>
<dbReference type="GO" id="GO:0008270">
    <property type="term" value="F:zinc ion binding"/>
    <property type="evidence" value="ECO:0007669"/>
    <property type="project" value="UniProtKB-UniRule"/>
</dbReference>
<reference evidence="10 11" key="1">
    <citation type="journal article" date="2015" name="Genome Announc.">
        <title>Genome Sequences of Oblitimonas alkaliphila gen. nov. sp. nov. (Proposed), a Novel Bacterium of the Pseudomonadaceae Family.</title>
        <authorList>
            <person name="Lauer A.C."/>
            <person name="Nicholson A.C."/>
            <person name="Humrighouse B.W."/>
            <person name="Emery B."/>
            <person name="Drobish A."/>
            <person name="Juieng P."/>
            <person name="Loparev V."/>
            <person name="McQuiston J.R."/>
        </authorList>
    </citation>
    <scope>NUCLEOTIDE SEQUENCE [LARGE SCALE GENOMIC DNA]</scope>
    <source>
        <strain evidence="10 11">E5571</strain>
    </source>
</reference>
<evidence type="ECO:0000313" key="11">
    <source>
        <dbReference type="Proteomes" id="UP000063953"/>
    </source>
</evidence>
<feature type="binding site" evidence="8">
    <location>
        <position position="62"/>
    </location>
    <ligand>
        <name>Zn(2+)</name>
        <dbReference type="ChEBI" id="CHEBI:29105"/>
        <note>catalytic</note>
    </ligand>
</feature>
<dbReference type="Pfam" id="PF00383">
    <property type="entry name" value="dCMP_cyt_deam_1"/>
    <property type="match status" value="1"/>
</dbReference>
<keyword evidence="3 8" id="KW-0819">tRNA processing</keyword>
<evidence type="ECO:0000256" key="3">
    <source>
        <dbReference type="ARBA" id="ARBA00022694"/>
    </source>
</evidence>
<dbReference type="PROSITE" id="PS00903">
    <property type="entry name" value="CYT_DCMP_DEAMINASES_1"/>
    <property type="match status" value="1"/>
</dbReference>
<evidence type="ECO:0000259" key="9">
    <source>
        <dbReference type="PROSITE" id="PS51747"/>
    </source>
</evidence>
<dbReference type="Proteomes" id="UP000063953">
    <property type="component" value="Chromosome"/>
</dbReference>
<organism evidence="10 11">
    <name type="scientific">Thiopseudomonas alkaliphila</name>
    <dbReference type="NCBI Taxonomy" id="1697053"/>
    <lineage>
        <taxon>Bacteria</taxon>
        <taxon>Pseudomonadati</taxon>
        <taxon>Pseudomonadota</taxon>
        <taxon>Gammaproteobacteria</taxon>
        <taxon>Pseudomonadales</taxon>
        <taxon>Pseudomonadaceae</taxon>
        <taxon>Thiopseudomonas</taxon>
    </lineage>
</organism>